<keyword evidence="3" id="KW-1003">Cell membrane</keyword>
<evidence type="ECO:0000313" key="12">
    <source>
        <dbReference type="Proteomes" id="UP000266743"/>
    </source>
</evidence>
<keyword evidence="4" id="KW-0336">GPI-anchor</keyword>
<evidence type="ECO:0000256" key="6">
    <source>
        <dbReference type="ARBA" id="ARBA00023136"/>
    </source>
</evidence>
<comment type="subcellular location">
    <subcellularLocation>
        <location evidence="2">Cell membrane</location>
        <topology evidence="2">Lipid-anchor</topology>
        <topology evidence="2">GPI-anchor</topology>
    </subcellularLocation>
</comment>
<evidence type="ECO:0000313" key="11">
    <source>
        <dbReference type="EMBL" id="RHW71819.1"/>
    </source>
</evidence>
<accession>A0A3L6L5B0</accession>
<dbReference type="EMBL" id="QSBY01000006">
    <property type="protein sequence ID" value="RHW71819.1"/>
    <property type="molecule type" value="Genomic_DNA"/>
</dbReference>
<evidence type="ECO:0000256" key="9">
    <source>
        <dbReference type="SAM" id="MobiDB-lite"/>
    </source>
</evidence>
<dbReference type="GO" id="GO:0005886">
    <property type="term" value="C:plasma membrane"/>
    <property type="evidence" value="ECO:0007669"/>
    <property type="project" value="UniProtKB-SubCell"/>
</dbReference>
<evidence type="ECO:0000256" key="8">
    <source>
        <dbReference type="ARBA" id="ARBA00023288"/>
    </source>
</evidence>
<evidence type="ECO:0000256" key="7">
    <source>
        <dbReference type="ARBA" id="ARBA00023180"/>
    </source>
</evidence>
<keyword evidence="5" id="KW-0732">Signal</keyword>
<dbReference type="InterPro" id="IPR025932">
    <property type="entry name" value="Trypano_VSG_B_N_dom"/>
</dbReference>
<evidence type="ECO:0000256" key="3">
    <source>
        <dbReference type="ARBA" id="ARBA00022475"/>
    </source>
</evidence>
<feature type="compositionally biased region" description="Polar residues" evidence="9">
    <location>
        <begin position="1"/>
        <end position="18"/>
    </location>
</feature>
<feature type="domain" description="Trypanosome variant surface glycoprotein B-type N-terminal" evidence="10">
    <location>
        <begin position="5"/>
        <end position="87"/>
    </location>
</feature>
<evidence type="ECO:0000256" key="4">
    <source>
        <dbReference type="ARBA" id="ARBA00022622"/>
    </source>
</evidence>
<evidence type="ECO:0000256" key="2">
    <source>
        <dbReference type="ARBA" id="ARBA00004609"/>
    </source>
</evidence>
<sequence length="105" mass="10842">MAGLSLTPSAVSASSGDGTNAHGFKVLCGLVSIAKNDLTGLKPTVATDDDLRIIEQLNMSLSADDFYSRFPETTPQPKPNPETKGCGNAATQAACLKKLDADDGS</sequence>
<comment type="function">
    <text evidence="1">VSG forms a coat on the surface of the parasite. The trypanosome evades the immune response of the host by expressing a series of antigenically distinct VSGs from an estimated 1000 VSG genes.</text>
</comment>
<reference evidence="11 12" key="1">
    <citation type="submission" date="2018-09" db="EMBL/GenBank/DDBJ databases">
        <title>whole genome sequence of T. equiperdum IVM-t1 strain.</title>
        <authorList>
            <person name="Suganuma K."/>
        </authorList>
    </citation>
    <scope>NUCLEOTIDE SEQUENCE [LARGE SCALE GENOMIC DNA]</scope>
    <source>
        <strain evidence="11 12">IVM-t1</strain>
    </source>
</reference>
<comment type="caution">
    <text evidence="11">The sequence shown here is derived from an EMBL/GenBank/DDBJ whole genome shotgun (WGS) entry which is preliminary data.</text>
</comment>
<name>A0A3L6L5B0_9TRYP</name>
<evidence type="ECO:0000256" key="5">
    <source>
        <dbReference type="ARBA" id="ARBA00022729"/>
    </source>
</evidence>
<gene>
    <name evidence="11" type="ORF">DPX39_060060300</name>
</gene>
<dbReference type="Proteomes" id="UP000266743">
    <property type="component" value="Chromosome 6"/>
</dbReference>
<evidence type="ECO:0000256" key="1">
    <source>
        <dbReference type="ARBA" id="ARBA00002523"/>
    </source>
</evidence>
<feature type="region of interest" description="Disordered" evidence="9">
    <location>
        <begin position="1"/>
        <end position="20"/>
    </location>
</feature>
<dbReference type="Pfam" id="PF13206">
    <property type="entry name" value="VSG_B"/>
    <property type="match status" value="1"/>
</dbReference>
<keyword evidence="6" id="KW-0472">Membrane</keyword>
<dbReference type="AlphaFoldDB" id="A0A3L6L5B0"/>
<keyword evidence="7" id="KW-0325">Glycoprotein</keyword>
<dbReference type="GO" id="GO:0098552">
    <property type="term" value="C:side of membrane"/>
    <property type="evidence" value="ECO:0007669"/>
    <property type="project" value="UniProtKB-KW"/>
</dbReference>
<protein>
    <submittedName>
        <fullName evidence="11">Trypanosomal VSG domain containing protein</fullName>
    </submittedName>
</protein>
<keyword evidence="8" id="KW-0449">Lipoprotein</keyword>
<evidence type="ECO:0000259" key="10">
    <source>
        <dbReference type="Pfam" id="PF13206"/>
    </source>
</evidence>
<proteinExistence type="predicted"/>
<organism evidence="11 12">
    <name type="scientific">Trypanosoma brucei equiperdum</name>
    <dbReference type="NCBI Taxonomy" id="630700"/>
    <lineage>
        <taxon>Eukaryota</taxon>
        <taxon>Discoba</taxon>
        <taxon>Euglenozoa</taxon>
        <taxon>Kinetoplastea</taxon>
        <taxon>Metakinetoplastina</taxon>
        <taxon>Trypanosomatida</taxon>
        <taxon>Trypanosomatidae</taxon>
        <taxon>Trypanosoma</taxon>
    </lineage>
</organism>